<dbReference type="Proteomes" id="UP001258017">
    <property type="component" value="Unassembled WGS sequence"/>
</dbReference>
<organism evidence="1 2">
    <name type="scientific">Odynerus spinipes</name>
    <dbReference type="NCBI Taxonomy" id="1348599"/>
    <lineage>
        <taxon>Eukaryota</taxon>
        <taxon>Metazoa</taxon>
        <taxon>Ecdysozoa</taxon>
        <taxon>Arthropoda</taxon>
        <taxon>Hexapoda</taxon>
        <taxon>Insecta</taxon>
        <taxon>Pterygota</taxon>
        <taxon>Neoptera</taxon>
        <taxon>Endopterygota</taxon>
        <taxon>Hymenoptera</taxon>
        <taxon>Apocrita</taxon>
        <taxon>Aculeata</taxon>
        <taxon>Vespoidea</taxon>
        <taxon>Vespidae</taxon>
        <taxon>Eumeninae</taxon>
        <taxon>Odynerus</taxon>
    </lineage>
</organism>
<evidence type="ECO:0000313" key="2">
    <source>
        <dbReference type="Proteomes" id="UP001258017"/>
    </source>
</evidence>
<reference evidence="1" key="1">
    <citation type="submission" date="2021-08" db="EMBL/GenBank/DDBJ databases">
        <authorList>
            <person name="Misof B."/>
            <person name="Oliver O."/>
            <person name="Podsiadlowski L."/>
            <person name="Donath A."/>
            <person name="Peters R."/>
            <person name="Mayer C."/>
            <person name="Rust J."/>
            <person name="Gunkel S."/>
            <person name="Lesny P."/>
            <person name="Martin S."/>
            <person name="Oeyen J.P."/>
            <person name="Petersen M."/>
            <person name="Panagiotis P."/>
            <person name="Wilbrandt J."/>
            <person name="Tanja T."/>
        </authorList>
    </citation>
    <scope>NUCLEOTIDE SEQUENCE</scope>
    <source>
        <strain evidence="1">GBR_01_08_01A</strain>
        <tissue evidence="1">Thorax + abdomen</tissue>
    </source>
</reference>
<comment type="caution">
    <text evidence="1">The sequence shown here is derived from an EMBL/GenBank/DDBJ whole genome shotgun (WGS) entry which is preliminary data.</text>
</comment>
<proteinExistence type="predicted"/>
<sequence>MHLPFLRNFRKGQSWIELRVLKRIMNGTMAMAPTSQNNMEPPSKKSRVEDVTAERQYRICGLRLSCDHERAPNKERERYIR</sequence>
<dbReference type="AlphaFoldDB" id="A0AAD9RG34"/>
<protein>
    <submittedName>
        <fullName evidence="1">Uncharacterized protein</fullName>
    </submittedName>
</protein>
<name>A0AAD9RG34_9HYME</name>
<keyword evidence="2" id="KW-1185">Reference proteome</keyword>
<gene>
    <name evidence="1" type="ORF">KPH14_012033</name>
</gene>
<reference evidence="1" key="2">
    <citation type="journal article" date="2023" name="Commun. Biol.">
        <title>Intrasexual cuticular hydrocarbon dimorphism in a wasp sheds light on hydrocarbon biosynthesis genes in Hymenoptera.</title>
        <authorList>
            <person name="Moris V.C."/>
            <person name="Podsiadlowski L."/>
            <person name="Martin S."/>
            <person name="Oeyen J.P."/>
            <person name="Donath A."/>
            <person name="Petersen M."/>
            <person name="Wilbrandt J."/>
            <person name="Misof B."/>
            <person name="Liedtke D."/>
            <person name="Thamm M."/>
            <person name="Scheiner R."/>
            <person name="Schmitt T."/>
            <person name="Niehuis O."/>
        </authorList>
    </citation>
    <scope>NUCLEOTIDE SEQUENCE</scope>
    <source>
        <strain evidence="1">GBR_01_08_01A</strain>
    </source>
</reference>
<dbReference type="EMBL" id="JAIFRP010000160">
    <property type="protein sequence ID" value="KAK2578815.1"/>
    <property type="molecule type" value="Genomic_DNA"/>
</dbReference>
<accession>A0AAD9RG34</accession>
<evidence type="ECO:0000313" key="1">
    <source>
        <dbReference type="EMBL" id="KAK2578815.1"/>
    </source>
</evidence>